<gene>
    <name evidence="2" type="ORF">S01H1_08956</name>
</gene>
<proteinExistence type="predicted"/>
<sequence>MLSTAGLLDVDDNPKSEPVQAFLEATRGEALLQLFETWKESAEFNELRQIPGLTTEGEWTNDPVHARQMILEFLSTLPGFPMDPDVNGERPWWSLDAFVEDVKQTQPDFQRPAGDYDSWYIRAGETGEFLRGFKHWDEVDGALIRFIICGPLHWLGVLDLASPRPPQAGSIPRITAFRFSQWTADILNHRAPGDFVVEDAPFTARSDARLRVPMYAPRSARYQVNRFCTWEGLQEGVYHFRLTPHSLQHASQQGLRVEQLLALLRRYCESVPPSLDTALKRWETQGSQVRIERDIVLRVRDP</sequence>
<accession>X0SHC5</accession>
<dbReference type="InterPro" id="IPR032830">
    <property type="entry name" value="XPB/Ssl2_N"/>
</dbReference>
<evidence type="ECO:0000259" key="1">
    <source>
        <dbReference type="Pfam" id="PF13625"/>
    </source>
</evidence>
<evidence type="ECO:0000313" key="2">
    <source>
        <dbReference type="EMBL" id="GAF80433.1"/>
    </source>
</evidence>
<organism evidence="2">
    <name type="scientific">marine sediment metagenome</name>
    <dbReference type="NCBI Taxonomy" id="412755"/>
    <lineage>
        <taxon>unclassified sequences</taxon>
        <taxon>metagenomes</taxon>
        <taxon>ecological metagenomes</taxon>
    </lineage>
</organism>
<dbReference type="AlphaFoldDB" id="X0SHC5"/>
<dbReference type="Pfam" id="PF13625">
    <property type="entry name" value="Helicase_C_3"/>
    <property type="match status" value="1"/>
</dbReference>
<dbReference type="EMBL" id="BARS01004581">
    <property type="protein sequence ID" value="GAF80433.1"/>
    <property type="molecule type" value="Genomic_DNA"/>
</dbReference>
<protein>
    <recommendedName>
        <fullName evidence="1">Helicase XPB/Ssl2 N-terminal domain-containing protein</fullName>
    </recommendedName>
</protein>
<feature type="domain" description="Helicase XPB/Ssl2 N-terminal" evidence="1">
    <location>
        <begin position="206"/>
        <end position="302"/>
    </location>
</feature>
<feature type="non-terminal residue" evidence="2">
    <location>
        <position position="302"/>
    </location>
</feature>
<reference evidence="2" key="1">
    <citation type="journal article" date="2014" name="Front. Microbiol.">
        <title>High frequency of phylogenetically diverse reductive dehalogenase-homologous genes in deep subseafloor sedimentary metagenomes.</title>
        <authorList>
            <person name="Kawai M."/>
            <person name="Futagami T."/>
            <person name="Toyoda A."/>
            <person name="Takaki Y."/>
            <person name="Nishi S."/>
            <person name="Hori S."/>
            <person name="Arai W."/>
            <person name="Tsubouchi T."/>
            <person name="Morono Y."/>
            <person name="Uchiyama I."/>
            <person name="Ito T."/>
            <person name="Fujiyama A."/>
            <person name="Inagaki F."/>
            <person name="Takami H."/>
        </authorList>
    </citation>
    <scope>NUCLEOTIDE SEQUENCE</scope>
    <source>
        <strain evidence="2">Expedition CK06-06</strain>
    </source>
</reference>
<comment type="caution">
    <text evidence="2">The sequence shown here is derived from an EMBL/GenBank/DDBJ whole genome shotgun (WGS) entry which is preliminary data.</text>
</comment>
<name>X0SHC5_9ZZZZ</name>